<dbReference type="EMBL" id="CVQH01024321">
    <property type="protein sequence ID" value="CRK36776.1"/>
    <property type="molecule type" value="Genomic_DNA"/>
</dbReference>
<proteinExistence type="predicted"/>
<protein>
    <submittedName>
        <fullName evidence="2">Uncharacterized protein</fullName>
    </submittedName>
</protein>
<evidence type="ECO:0000313" key="3">
    <source>
        <dbReference type="Proteomes" id="UP000044602"/>
    </source>
</evidence>
<evidence type="ECO:0000313" key="2">
    <source>
        <dbReference type="EMBL" id="CRK36776.1"/>
    </source>
</evidence>
<name>A0A0G4MRD6_VERLO</name>
<accession>A0A0G4MRD6</accession>
<dbReference type="AlphaFoldDB" id="A0A0G4MRD6"/>
<gene>
    <name evidence="2" type="ORF">BN1708_020091</name>
</gene>
<reference evidence="2 3" key="1">
    <citation type="submission" date="2015-05" db="EMBL/GenBank/DDBJ databases">
        <authorList>
            <person name="Wang D.B."/>
            <person name="Wang M."/>
        </authorList>
    </citation>
    <scope>NUCLEOTIDE SEQUENCE [LARGE SCALE GENOMIC DNA]</scope>
    <source>
        <strain evidence="2">VL1</strain>
    </source>
</reference>
<evidence type="ECO:0000256" key="1">
    <source>
        <dbReference type="SAM" id="MobiDB-lite"/>
    </source>
</evidence>
<sequence length="62" mass="6587">LAHTAAPVSLAARPGRERSPDAARRRGRQGFGSRGHGRQCRRPPHRLAAGAHCRAVTLRAAG</sequence>
<feature type="non-terminal residue" evidence="2">
    <location>
        <position position="1"/>
    </location>
</feature>
<keyword evidence="3" id="KW-1185">Reference proteome</keyword>
<feature type="compositionally biased region" description="Basic residues" evidence="1">
    <location>
        <begin position="35"/>
        <end position="45"/>
    </location>
</feature>
<feature type="region of interest" description="Disordered" evidence="1">
    <location>
        <begin position="1"/>
        <end position="45"/>
    </location>
</feature>
<dbReference type="Proteomes" id="UP000044602">
    <property type="component" value="Unassembled WGS sequence"/>
</dbReference>
<feature type="compositionally biased region" description="Basic and acidic residues" evidence="1">
    <location>
        <begin position="14"/>
        <end position="24"/>
    </location>
</feature>
<organism evidence="2 3">
    <name type="scientific">Verticillium longisporum</name>
    <name type="common">Verticillium dahliae var. longisporum</name>
    <dbReference type="NCBI Taxonomy" id="100787"/>
    <lineage>
        <taxon>Eukaryota</taxon>
        <taxon>Fungi</taxon>
        <taxon>Dikarya</taxon>
        <taxon>Ascomycota</taxon>
        <taxon>Pezizomycotina</taxon>
        <taxon>Sordariomycetes</taxon>
        <taxon>Hypocreomycetidae</taxon>
        <taxon>Glomerellales</taxon>
        <taxon>Plectosphaerellaceae</taxon>
        <taxon>Verticillium</taxon>
    </lineage>
</organism>